<evidence type="ECO:0000313" key="8">
    <source>
        <dbReference type="Proteomes" id="UP000886852"/>
    </source>
</evidence>
<dbReference type="HAMAP" id="MF_00360">
    <property type="entry name" value="Ribosomal_bS6"/>
    <property type="match status" value="1"/>
</dbReference>
<dbReference type="GO" id="GO:0070181">
    <property type="term" value="F:small ribosomal subunit rRNA binding"/>
    <property type="evidence" value="ECO:0007669"/>
    <property type="project" value="TreeGrafter"/>
</dbReference>
<keyword evidence="3 6" id="KW-0687">Ribonucleoprotein</keyword>
<dbReference type="EMBL" id="DVOC01000065">
    <property type="protein sequence ID" value="HIU91098.1"/>
    <property type="molecule type" value="Genomic_DNA"/>
</dbReference>
<dbReference type="GO" id="GO:0005737">
    <property type="term" value="C:cytoplasm"/>
    <property type="evidence" value="ECO:0007669"/>
    <property type="project" value="UniProtKB-ARBA"/>
</dbReference>
<dbReference type="PANTHER" id="PTHR21011:SF1">
    <property type="entry name" value="SMALL RIBOSOMAL SUBUNIT PROTEIN BS6M"/>
    <property type="match status" value="1"/>
</dbReference>
<keyword evidence="6" id="KW-0699">rRNA-binding</keyword>
<evidence type="ECO:0000256" key="6">
    <source>
        <dbReference type="HAMAP-Rule" id="MF_00360"/>
    </source>
</evidence>
<protein>
    <recommendedName>
        <fullName evidence="5 6">Small ribosomal subunit protein bS6</fullName>
    </recommendedName>
</protein>
<proteinExistence type="inferred from homology"/>
<dbReference type="InterPro" id="IPR014717">
    <property type="entry name" value="Transl_elong_EF1B/ribsomal_bS6"/>
</dbReference>
<dbReference type="SUPFAM" id="SSF54995">
    <property type="entry name" value="Ribosomal protein S6"/>
    <property type="match status" value="1"/>
</dbReference>
<dbReference type="GO" id="GO:1990904">
    <property type="term" value="C:ribonucleoprotein complex"/>
    <property type="evidence" value="ECO:0007669"/>
    <property type="project" value="UniProtKB-KW"/>
</dbReference>
<evidence type="ECO:0000256" key="3">
    <source>
        <dbReference type="ARBA" id="ARBA00023274"/>
    </source>
</evidence>
<dbReference type="GO" id="GO:0003735">
    <property type="term" value="F:structural constituent of ribosome"/>
    <property type="evidence" value="ECO:0007669"/>
    <property type="project" value="InterPro"/>
</dbReference>
<sequence length="93" mass="10371">MNSYELLYIIDNDLSDEAKENLVAKISAVVTDNGGTVDGVDKWGTRKLAYPINYKSEGYYVLVNFTAPATLPSEVERVLRITDGVVRFLVVKK</sequence>
<name>A0A9D1MY28_9BACT</name>
<dbReference type="GO" id="GO:0005840">
    <property type="term" value="C:ribosome"/>
    <property type="evidence" value="ECO:0007669"/>
    <property type="project" value="UniProtKB-KW"/>
</dbReference>
<evidence type="ECO:0000256" key="4">
    <source>
        <dbReference type="ARBA" id="ARBA00035104"/>
    </source>
</evidence>
<dbReference type="InterPro" id="IPR000529">
    <property type="entry name" value="Ribosomal_bS6"/>
</dbReference>
<dbReference type="GO" id="GO:0006412">
    <property type="term" value="P:translation"/>
    <property type="evidence" value="ECO:0007669"/>
    <property type="project" value="UniProtKB-UniRule"/>
</dbReference>
<reference evidence="7" key="1">
    <citation type="submission" date="2020-10" db="EMBL/GenBank/DDBJ databases">
        <authorList>
            <person name="Gilroy R."/>
        </authorList>
    </citation>
    <scope>NUCLEOTIDE SEQUENCE</scope>
    <source>
        <strain evidence="7">ChiHjej12B11-7776</strain>
    </source>
</reference>
<accession>A0A9D1MY28</accession>
<reference evidence="7" key="2">
    <citation type="journal article" date="2021" name="PeerJ">
        <title>Extensive microbial diversity within the chicken gut microbiome revealed by metagenomics and culture.</title>
        <authorList>
            <person name="Gilroy R."/>
            <person name="Ravi A."/>
            <person name="Getino M."/>
            <person name="Pursley I."/>
            <person name="Horton D.L."/>
            <person name="Alikhan N.F."/>
            <person name="Baker D."/>
            <person name="Gharbi K."/>
            <person name="Hall N."/>
            <person name="Watson M."/>
            <person name="Adriaenssens E.M."/>
            <person name="Foster-Nyarko E."/>
            <person name="Jarju S."/>
            <person name="Secka A."/>
            <person name="Antonio M."/>
            <person name="Oren A."/>
            <person name="Chaudhuri R.R."/>
            <person name="La Ragione R."/>
            <person name="Hildebrand F."/>
            <person name="Pallen M.J."/>
        </authorList>
    </citation>
    <scope>NUCLEOTIDE SEQUENCE</scope>
    <source>
        <strain evidence="7">ChiHjej12B11-7776</strain>
    </source>
</reference>
<dbReference type="Gene3D" id="3.30.70.60">
    <property type="match status" value="1"/>
</dbReference>
<keyword evidence="6" id="KW-0694">RNA-binding</keyword>
<dbReference type="PANTHER" id="PTHR21011">
    <property type="entry name" value="MITOCHONDRIAL 28S RIBOSOMAL PROTEIN S6"/>
    <property type="match status" value="1"/>
</dbReference>
<evidence type="ECO:0000256" key="1">
    <source>
        <dbReference type="ARBA" id="ARBA00009512"/>
    </source>
</evidence>
<evidence type="ECO:0000256" key="2">
    <source>
        <dbReference type="ARBA" id="ARBA00022980"/>
    </source>
</evidence>
<comment type="function">
    <text evidence="4 6">Binds together with bS18 to 16S ribosomal RNA.</text>
</comment>
<dbReference type="CDD" id="cd00473">
    <property type="entry name" value="bS6"/>
    <property type="match status" value="1"/>
</dbReference>
<dbReference type="AlphaFoldDB" id="A0A9D1MY28"/>
<dbReference type="Pfam" id="PF01250">
    <property type="entry name" value="Ribosomal_S6"/>
    <property type="match status" value="1"/>
</dbReference>
<dbReference type="NCBIfam" id="TIGR00166">
    <property type="entry name" value="S6"/>
    <property type="match status" value="1"/>
</dbReference>
<comment type="similarity">
    <text evidence="1 6">Belongs to the bacterial ribosomal protein bS6 family.</text>
</comment>
<dbReference type="Proteomes" id="UP000886852">
    <property type="component" value="Unassembled WGS sequence"/>
</dbReference>
<evidence type="ECO:0000313" key="7">
    <source>
        <dbReference type="EMBL" id="HIU91098.1"/>
    </source>
</evidence>
<organism evidence="7 8">
    <name type="scientific">Candidatus Fimimonas merdipullorum</name>
    <dbReference type="NCBI Taxonomy" id="2840822"/>
    <lineage>
        <taxon>Bacteria</taxon>
        <taxon>Pseudomonadati</taxon>
        <taxon>Myxococcota</taxon>
        <taxon>Myxococcia</taxon>
        <taxon>Myxococcales</taxon>
        <taxon>Cystobacterineae</taxon>
        <taxon>Myxococcaceae</taxon>
        <taxon>Myxococcaceae incertae sedis</taxon>
        <taxon>Candidatus Fimimonas</taxon>
    </lineage>
</organism>
<comment type="caution">
    <text evidence="7">The sequence shown here is derived from an EMBL/GenBank/DDBJ whole genome shotgun (WGS) entry which is preliminary data.</text>
</comment>
<evidence type="ECO:0000256" key="5">
    <source>
        <dbReference type="ARBA" id="ARBA00035294"/>
    </source>
</evidence>
<gene>
    <name evidence="6" type="primary">rpsF</name>
    <name evidence="7" type="ORF">IAC72_03720</name>
</gene>
<keyword evidence="2 6" id="KW-0689">Ribosomal protein</keyword>
<dbReference type="InterPro" id="IPR020814">
    <property type="entry name" value="Ribosomal_S6_plastid/chlpt"/>
</dbReference>
<dbReference type="InterPro" id="IPR035980">
    <property type="entry name" value="Ribosomal_bS6_sf"/>
</dbReference>